<dbReference type="PROSITE" id="PS50879">
    <property type="entry name" value="RNASE_H_1"/>
    <property type="match status" value="1"/>
</dbReference>
<comment type="caution">
    <text evidence="2">The sequence shown here is derived from an EMBL/GenBank/DDBJ whole genome shotgun (WGS) entry which is preliminary data.</text>
</comment>
<evidence type="ECO:0000313" key="2">
    <source>
        <dbReference type="EMBL" id="GIX89069.1"/>
    </source>
</evidence>
<dbReference type="InterPro" id="IPR002156">
    <property type="entry name" value="RNaseH_domain"/>
</dbReference>
<dbReference type="Proteomes" id="UP001054945">
    <property type="component" value="Unassembled WGS sequence"/>
</dbReference>
<sequence>MKIYTDGSKMEQKTVSAFVVFQDGKQILHMSVRLNDEATVYLAELNAIDLAVEHVLEHSYVKVDIITD</sequence>
<feature type="domain" description="RNase H type-1" evidence="1">
    <location>
        <begin position="1"/>
        <end position="68"/>
    </location>
</feature>
<dbReference type="GO" id="GO:0004523">
    <property type="term" value="F:RNA-DNA hybrid ribonuclease activity"/>
    <property type="evidence" value="ECO:0007669"/>
    <property type="project" value="InterPro"/>
</dbReference>
<name>A0AAV4NZJ7_CAEEX</name>
<gene>
    <name evidence="2" type="ORF">CEXT_72971</name>
</gene>
<dbReference type="Pfam" id="PF00075">
    <property type="entry name" value="RNase_H"/>
    <property type="match status" value="1"/>
</dbReference>
<dbReference type="GO" id="GO:0003676">
    <property type="term" value="F:nucleic acid binding"/>
    <property type="evidence" value="ECO:0007669"/>
    <property type="project" value="InterPro"/>
</dbReference>
<dbReference type="AlphaFoldDB" id="A0AAV4NZJ7"/>
<accession>A0AAV4NZJ7</accession>
<dbReference type="EMBL" id="BPLR01021390">
    <property type="protein sequence ID" value="GIX89069.1"/>
    <property type="molecule type" value="Genomic_DNA"/>
</dbReference>
<proteinExistence type="predicted"/>
<keyword evidence="3" id="KW-1185">Reference proteome</keyword>
<dbReference type="InterPro" id="IPR012337">
    <property type="entry name" value="RNaseH-like_sf"/>
</dbReference>
<dbReference type="SUPFAM" id="SSF53098">
    <property type="entry name" value="Ribonuclease H-like"/>
    <property type="match status" value="1"/>
</dbReference>
<dbReference type="InterPro" id="IPR036397">
    <property type="entry name" value="RNaseH_sf"/>
</dbReference>
<evidence type="ECO:0000313" key="3">
    <source>
        <dbReference type="Proteomes" id="UP001054945"/>
    </source>
</evidence>
<protein>
    <recommendedName>
        <fullName evidence="1">RNase H type-1 domain-containing protein</fullName>
    </recommendedName>
</protein>
<dbReference type="Gene3D" id="3.30.420.10">
    <property type="entry name" value="Ribonuclease H-like superfamily/Ribonuclease H"/>
    <property type="match status" value="1"/>
</dbReference>
<evidence type="ECO:0000259" key="1">
    <source>
        <dbReference type="PROSITE" id="PS50879"/>
    </source>
</evidence>
<organism evidence="2 3">
    <name type="scientific">Caerostris extrusa</name>
    <name type="common">Bark spider</name>
    <name type="synonym">Caerostris bankana</name>
    <dbReference type="NCBI Taxonomy" id="172846"/>
    <lineage>
        <taxon>Eukaryota</taxon>
        <taxon>Metazoa</taxon>
        <taxon>Ecdysozoa</taxon>
        <taxon>Arthropoda</taxon>
        <taxon>Chelicerata</taxon>
        <taxon>Arachnida</taxon>
        <taxon>Araneae</taxon>
        <taxon>Araneomorphae</taxon>
        <taxon>Entelegynae</taxon>
        <taxon>Araneoidea</taxon>
        <taxon>Araneidae</taxon>
        <taxon>Caerostris</taxon>
    </lineage>
</organism>
<reference evidence="2 3" key="1">
    <citation type="submission" date="2021-06" db="EMBL/GenBank/DDBJ databases">
        <title>Caerostris extrusa draft genome.</title>
        <authorList>
            <person name="Kono N."/>
            <person name="Arakawa K."/>
        </authorList>
    </citation>
    <scope>NUCLEOTIDE SEQUENCE [LARGE SCALE GENOMIC DNA]</scope>
</reference>